<protein>
    <submittedName>
        <fullName evidence="1">Uncharacterized protein</fullName>
    </submittedName>
</protein>
<keyword evidence="2" id="KW-1185">Reference proteome</keyword>
<reference evidence="1 2" key="1">
    <citation type="submission" date="2015-04" db="EMBL/GenBank/DDBJ databases">
        <title>The draft genome sequence of Erythrobacter luteus KA37.</title>
        <authorList>
            <person name="Zhuang L."/>
            <person name="Liu Y."/>
            <person name="Shao Z."/>
        </authorList>
    </citation>
    <scope>NUCLEOTIDE SEQUENCE [LARGE SCALE GENOMIC DNA]</scope>
    <source>
        <strain evidence="1 2">KA37</strain>
    </source>
</reference>
<name>A0A0G9MT34_9SPHN</name>
<comment type="caution">
    <text evidence="1">The sequence shown here is derived from an EMBL/GenBank/DDBJ whole genome shotgun (WGS) entry which is preliminary data.</text>
</comment>
<dbReference type="STRING" id="1581420.AAW00_13710"/>
<sequence length="111" mass="11955">MIMTTPVEVMGIRVADRLATAENLANQTLRAFAALQQSMMDVRTDSDVAPYEGQIAVMRVQAAAGKIVEAQSELFKAHKSLRADFCRITMLPDSNSDCPAWPGVATEAVAA</sequence>
<dbReference type="Proteomes" id="UP000053464">
    <property type="component" value="Unassembled WGS sequence"/>
</dbReference>
<gene>
    <name evidence="1" type="ORF">AAW00_13710</name>
</gene>
<proteinExistence type="predicted"/>
<dbReference type="EMBL" id="LBHB01000004">
    <property type="protein sequence ID" value="KLE32473.1"/>
    <property type="molecule type" value="Genomic_DNA"/>
</dbReference>
<evidence type="ECO:0000313" key="2">
    <source>
        <dbReference type="Proteomes" id="UP000053464"/>
    </source>
</evidence>
<dbReference type="PATRIC" id="fig|1581420.6.peg.2806"/>
<evidence type="ECO:0000313" key="1">
    <source>
        <dbReference type="EMBL" id="KLE32473.1"/>
    </source>
</evidence>
<accession>A0A0G9MT34</accession>
<dbReference type="AlphaFoldDB" id="A0A0G9MT34"/>
<organism evidence="1 2">
    <name type="scientific">Aurantiacibacter luteus</name>
    <dbReference type="NCBI Taxonomy" id="1581420"/>
    <lineage>
        <taxon>Bacteria</taxon>
        <taxon>Pseudomonadati</taxon>
        <taxon>Pseudomonadota</taxon>
        <taxon>Alphaproteobacteria</taxon>
        <taxon>Sphingomonadales</taxon>
        <taxon>Erythrobacteraceae</taxon>
        <taxon>Aurantiacibacter</taxon>
    </lineage>
</organism>